<name>A0A9P4TSR4_9PEZI</name>
<keyword evidence="4" id="KW-1185">Reference proteome</keyword>
<evidence type="ECO:0000256" key="1">
    <source>
        <dbReference type="SAM" id="MobiDB-lite"/>
    </source>
</evidence>
<dbReference type="Proteomes" id="UP000800235">
    <property type="component" value="Unassembled WGS sequence"/>
</dbReference>
<protein>
    <submittedName>
        <fullName evidence="3">Uncharacterized protein</fullName>
    </submittedName>
</protein>
<evidence type="ECO:0000313" key="4">
    <source>
        <dbReference type="Proteomes" id="UP000800235"/>
    </source>
</evidence>
<organism evidence="3 4">
    <name type="scientific">Tothia fuscella</name>
    <dbReference type="NCBI Taxonomy" id="1048955"/>
    <lineage>
        <taxon>Eukaryota</taxon>
        <taxon>Fungi</taxon>
        <taxon>Dikarya</taxon>
        <taxon>Ascomycota</taxon>
        <taxon>Pezizomycotina</taxon>
        <taxon>Dothideomycetes</taxon>
        <taxon>Pleosporomycetidae</taxon>
        <taxon>Venturiales</taxon>
        <taxon>Cylindrosympodiaceae</taxon>
        <taxon>Tothia</taxon>
    </lineage>
</organism>
<evidence type="ECO:0000313" key="3">
    <source>
        <dbReference type="EMBL" id="KAF2417412.1"/>
    </source>
</evidence>
<feature type="region of interest" description="Disordered" evidence="1">
    <location>
        <begin position="241"/>
        <end position="271"/>
    </location>
</feature>
<evidence type="ECO:0000256" key="2">
    <source>
        <dbReference type="SAM" id="Phobius"/>
    </source>
</evidence>
<dbReference type="EMBL" id="MU007141">
    <property type="protein sequence ID" value="KAF2417412.1"/>
    <property type="molecule type" value="Genomic_DNA"/>
</dbReference>
<keyword evidence="2" id="KW-0472">Membrane</keyword>
<reference evidence="3" key="1">
    <citation type="journal article" date="2020" name="Stud. Mycol.">
        <title>101 Dothideomycetes genomes: a test case for predicting lifestyles and emergence of pathogens.</title>
        <authorList>
            <person name="Haridas S."/>
            <person name="Albert R."/>
            <person name="Binder M."/>
            <person name="Bloem J."/>
            <person name="Labutti K."/>
            <person name="Salamov A."/>
            <person name="Andreopoulos B."/>
            <person name="Baker S."/>
            <person name="Barry K."/>
            <person name="Bills G."/>
            <person name="Bluhm B."/>
            <person name="Cannon C."/>
            <person name="Castanera R."/>
            <person name="Culley D."/>
            <person name="Daum C."/>
            <person name="Ezra D."/>
            <person name="Gonzalez J."/>
            <person name="Henrissat B."/>
            <person name="Kuo A."/>
            <person name="Liang C."/>
            <person name="Lipzen A."/>
            <person name="Lutzoni F."/>
            <person name="Magnuson J."/>
            <person name="Mondo S."/>
            <person name="Nolan M."/>
            <person name="Ohm R."/>
            <person name="Pangilinan J."/>
            <person name="Park H.-J."/>
            <person name="Ramirez L."/>
            <person name="Alfaro M."/>
            <person name="Sun H."/>
            <person name="Tritt A."/>
            <person name="Yoshinaga Y."/>
            <person name="Zwiers L.-H."/>
            <person name="Turgeon B."/>
            <person name="Goodwin S."/>
            <person name="Spatafora J."/>
            <person name="Crous P."/>
            <person name="Grigoriev I."/>
        </authorList>
    </citation>
    <scope>NUCLEOTIDE SEQUENCE</scope>
    <source>
        <strain evidence="3">CBS 130266</strain>
    </source>
</reference>
<feature type="transmembrane region" description="Helical" evidence="2">
    <location>
        <begin position="123"/>
        <end position="142"/>
    </location>
</feature>
<feature type="compositionally biased region" description="Polar residues" evidence="1">
    <location>
        <begin position="93"/>
        <end position="111"/>
    </location>
</feature>
<proteinExistence type="predicted"/>
<accession>A0A9P4TSR4</accession>
<dbReference type="OrthoDB" id="4775599at2759"/>
<feature type="compositionally biased region" description="Basic and acidic residues" evidence="1">
    <location>
        <begin position="261"/>
        <end position="271"/>
    </location>
</feature>
<feature type="region of interest" description="Disordered" evidence="1">
    <location>
        <begin position="44"/>
        <end position="67"/>
    </location>
</feature>
<feature type="region of interest" description="Disordered" evidence="1">
    <location>
        <begin position="93"/>
        <end position="113"/>
    </location>
</feature>
<gene>
    <name evidence="3" type="ORF">EJ08DRAFT_654542</name>
</gene>
<keyword evidence="2" id="KW-0812">Transmembrane</keyword>
<feature type="transmembrane region" description="Helical" evidence="2">
    <location>
        <begin position="7"/>
        <end position="29"/>
    </location>
</feature>
<keyword evidence="2" id="KW-1133">Transmembrane helix</keyword>
<comment type="caution">
    <text evidence="3">The sequence shown here is derived from an EMBL/GenBank/DDBJ whole genome shotgun (WGS) entry which is preliminary data.</text>
</comment>
<dbReference type="AlphaFoldDB" id="A0A9P4TSR4"/>
<sequence>MTLPSILYALYAGSGILIWVLIPAASAQFPAGFSIPFLATAASSSTPTSLVGPPKATDTTNTTPLPTTLATSTAAAAAEAPNSTAFPLTATSRVNTAPQTTPNRQLGTQQEEAPDRSSGLLNYYFVFLALFILLLFIGAYFVHRRKRAMKARYNQNGQNALARDLDGWQGTRRWIHGNWRPDTARNRAEGLNELGEAPPPYKPGNTAGEEHVPQLPLATLSRGGDGSTSPKLPGYGEAVRASRIVEDADRPPTAFPGGERNGIEEAHTRER</sequence>